<dbReference type="InterPro" id="IPR036728">
    <property type="entry name" value="PBP_GOBP_sf"/>
</dbReference>
<reference evidence="1" key="1">
    <citation type="submission" date="2022-01" db="EMBL/GenBank/DDBJ databases">
        <authorList>
            <person name="King R."/>
        </authorList>
    </citation>
    <scope>NUCLEOTIDE SEQUENCE</scope>
</reference>
<dbReference type="GO" id="GO:0005549">
    <property type="term" value="F:odorant binding"/>
    <property type="evidence" value="ECO:0007669"/>
    <property type="project" value="InterPro"/>
</dbReference>
<dbReference type="SUPFAM" id="SSF47565">
    <property type="entry name" value="Insect pheromone/odorant-binding proteins"/>
    <property type="match status" value="2"/>
</dbReference>
<dbReference type="Proteomes" id="UP001153709">
    <property type="component" value="Chromosome 2"/>
</dbReference>
<accession>A0A9N9X8F6</accession>
<name>A0A9N9X8F6_DIABA</name>
<dbReference type="AlphaFoldDB" id="A0A9N9X8F6"/>
<dbReference type="EMBL" id="OU898277">
    <property type="protein sequence ID" value="CAG9829028.1"/>
    <property type="molecule type" value="Genomic_DNA"/>
</dbReference>
<sequence length="211" mass="25309">MQDFGPHLLEKVDNWHNICQRLTDVKEELIEEVKEGQFPEDDALQMGDKMHMDEKILFYHLPDMHKADAVHYLKCNAEAKKLPLDHVKKVWEMLKCVHKSVDEEDFGPRLLEKVDTWHNICQRLTDVKEELIEKMKEAQFPEDDALQMGDKMKMDEKMLRYYLPDMHKADAVHYLKCNAEAREKPVDHIRRIWEMQKCIQKTVDDKHYIFF</sequence>
<evidence type="ECO:0000313" key="2">
    <source>
        <dbReference type="Proteomes" id="UP001153709"/>
    </source>
</evidence>
<gene>
    <name evidence="1" type="ORF">DIABBA_LOCUS2893</name>
</gene>
<organism evidence="1 2">
    <name type="scientific">Diabrotica balteata</name>
    <name type="common">Banded cucumber beetle</name>
    <dbReference type="NCBI Taxonomy" id="107213"/>
    <lineage>
        <taxon>Eukaryota</taxon>
        <taxon>Metazoa</taxon>
        <taxon>Ecdysozoa</taxon>
        <taxon>Arthropoda</taxon>
        <taxon>Hexapoda</taxon>
        <taxon>Insecta</taxon>
        <taxon>Pterygota</taxon>
        <taxon>Neoptera</taxon>
        <taxon>Endopterygota</taxon>
        <taxon>Coleoptera</taxon>
        <taxon>Polyphaga</taxon>
        <taxon>Cucujiformia</taxon>
        <taxon>Chrysomeloidea</taxon>
        <taxon>Chrysomelidae</taxon>
        <taxon>Galerucinae</taxon>
        <taxon>Diabroticina</taxon>
        <taxon>Diabroticites</taxon>
        <taxon>Diabrotica</taxon>
    </lineage>
</organism>
<keyword evidence="2" id="KW-1185">Reference proteome</keyword>
<evidence type="ECO:0000313" key="1">
    <source>
        <dbReference type="EMBL" id="CAG9829028.1"/>
    </source>
</evidence>
<proteinExistence type="predicted"/>
<protein>
    <submittedName>
        <fullName evidence="1">Uncharacterized protein</fullName>
    </submittedName>
</protein>
<dbReference type="OrthoDB" id="6717438at2759"/>